<dbReference type="PANTHER" id="PTHR11070">
    <property type="entry name" value="UVRD / RECB / PCRA DNA HELICASE FAMILY MEMBER"/>
    <property type="match status" value="1"/>
</dbReference>
<dbReference type="GO" id="GO:0005524">
    <property type="term" value="F:ATP binding"/>
    <property type="evidence" value="ECO:0007669"/>
    <property type="project" value="UniProtKB-KW"/>
</dbReference>
<keyword evidence="2" id="KW-0378">Hydrolase</keyword>
<name>X0ZH71_9ZZZZ</name>
<comment type="caution">
    <text evidence="7">The sequence shown here is derived from an EMBL/GenBank/DDBJ whole genome shotgun (WGS) entry which is preliminary data.</text>
</comment>
<protein>
    <submittedName>
        <fullName evidence="7">Uncharacterized protein</fullName>
    </submittedName>
</protein>
<accession>X0ZH71</accession>
<evidence type="ECO:0000259" key="5">
    <source>
        <dbReference type="Pfam" id="PF12705"/>
    </source>
</evidence>
<proteinExistence type="predicted"/>
<gene>
    <name evidence="7" type="ORF">S01H4_09590</name>
</gene>
<evidence type="ECO:0000259" key="6">
    <source>
        <dbReference type="Pfam" id="PF13361"/>
    </source>
</evidence>
<evidence type="ECO:0000256" key="2">
    <source>
        <dbReference type="ARBA" id="ARBA00022801"/>
    </source>
</evidence>
<evidence type="ECO:0000256" key="3">
    <source>
        <dbReference type="ARBA" id="ARBA00022806"/>
    </source>
</evidence>
<dbReference type="GO" id="GO:0016787">
    <property type="term" value="F:hydrolase activity"/>
    <property type="evidence" value="ECO:0007669"/>
    <property type="project" value="UniProtKB-KW"/>
</dbReference>
<dbReference type="Gene3D" id="3.40.50.300">
    <property type="entry name" value="P-loop containing nucleotide triphosphate hydrolases"/>
    <property type="match status" value="1"/>
</dbReference>
<dbReference type="CDD" id="cd18807">
    <property type="entry name" value="SF1_C_UvrD"/>
    <property type="match status" value="1"/>
</dbReference>
<dbReference type="Pfam" id="PF13361">
    <property type="entry name" value="UvrD_C"/>
    <property type="match status" value="1"/>
</dbReference>
<dbReference type="Pfam" id="PF12705">
    <property type="entry name" value="PDDEXK_1"/>
    <property type="match status" value="1"/>
</dbReference>
<dbReference type="InterPro" id="IPR027417">
    <property type="entry name" value="P-loop_NTPase"/>
</dbReference>
<dbReference type="InterPro" id="IPR014017">
    <property type="entry name" value="DNA_helicase_UvrD-like_C"/>
</dbReference>
<dbReference type="GO" id="GO:0003677">
    <property type="term" value="F:DNA binding"/>
    <property type="evidence" value="ECO:0007669"/>
    <property type="project" value="InterPro"/>
</dbReference>
<dbReference type="InterPro" id="IPR000212">
    <property type="entry name" value="DNA_helicase_UvrD/REP"/>
</dbReference>
<dbReference type="EMBL" id="BART01003496">
    <property type="protein sequence ID" value="GAG57457.1"/>
    <property type="molecule type" value="Genomic_DNA"/>
</dbReference>
<dbReference type="GO" id="GO:0000725">
    <property type="term" value="P:recombinational repair"/>
    <property type="evidence" value="ECO:0007669"/>
    <property type="project" value="TreeGrafter"/>
</dbReference>
<evidence type="ECO:0000256" key="1">
    <source>
        <dbReference type="ARBA" id="ARBA00022741"/>
    </source>
</evidence>
<sequence>MTKLLDDVTAMLPLSTKERTGEVLYEYLTSRTGTIEKLSNSDKAVDALRAQNLAKLFSIIERFSQVCRYDRVPWFIDYLDALIEAGDNPPMGEADWDEDAVNVLTIHQAKGLEFPIVFLVGLVAGRFPSIHRRDPIPLPDELVKDLLTTSDFHLQEERRLFYVGMTRAKEDLYLTSAQDYGGKRPRKPSLFVSEALDLPPAQIKVLKGSPLATITRHGKAKPSPATPIEEELVLLPRGKAVLELSHQKIDDYLTCPMKYRYIHILKVPIRQHHAVIYGYAIHQAIKLYNMNRIAGRKTAVTDLKEIFRKTWHTEGFLTRHHEELR</sequence>
<evidence type="ECO:0000313" key="7">
    <source>
        <dbReference type="EMBL" id="GAG57457.1"/>
    </source>
</evidence>
<keyword evidence="3" id="KW-0347">Helicase</keyword>
<feature type="domain" description="UvrD-like helicase C-terminal" evidence="6">
    <location>
        <begin position="28"/>
        <end position="178"/>
    </location>
</feature>
<dbReference type="GO" id="GO:0043138">
    <property type="term" value="F:3'-5' DNA helicase activity"/>
    <property type="evidence" value="ECO:0007669"/>
    <property type="project" value="TreeGrafter"/>
</dbReference>
<dbReference type="SUPFAM" id="SSF52540">
    <property type="entry name" value="P-loop containing nucleoside triphosphate hydrolases"/>
    <property type="match status" value="1"/>
</dbReference>
<organism evidence="7">
    <name type="scientific">marine sediment metagenome</name>
    <dbReference type="NCBI Taxonomy" id="412755"/>
    <lineage>
        <taxon>unclassified sequences</taxon>
        <taxon>metagenomes</taxon>
        <taxon>ecological metagenomes</taxon>
    </lineage>
</organism>
<dbReference type="AlphaFoldDB" id="X0ZH71"/>
<feature type="non-terminal residue" evidence="7">
    <location>
        <position position="325"/>
    </location>
</feature>
<dbReference type="InterPro" id="IPR038726">
    <property type="entry name" value="PDDEXK_AddAB-type"/>
</dbReference>
<reference evidence="7" key="1">
    <citation type="journal article" date="2014" name="Front. Microbiol.">
        <title>High frequency of phylogenetically diverse reductive dehalogenase-homologous genes in deep subseafloor sedimentary metagenomes.</title>
        <authorList>
            <person name="Kawai M."/>
            <person name="Futagami T."/>
            <person name="Toyoda A."/>
            <person name="Takaki Y."/>
            <person name="Nishi S."/>
            <person name="Hori S."/>
            <person name="Arai W."/>
            <person name="Tsubouchi T."/>
            <person name="Morono Y."/>
            <person name="Uchiyama I."/>
            <person name="Ito T."/>
            <person name="Fujiyama A."/>
            <person name="Inagaki F."/>
            <person name="Takami H."/>
        </authorList>
    </citation>
    <scope>NUCLEOTIDE SEQUENCE</scope>
    <source>
        <strain evidence="7">Expedition CK06-06</strain>
    </source>
</reference>
<keyword evidence="4" id="KW-0067">ATP-binding</keyword>
<keyword evidence="1" id="KW-0547">Nucleotide-binding</keyword>
<evidence type="ECO:0000256" key="4">
    <source>
        <dbReference type="ARBA" id="ARBA00022840"/>
    </source>
</evidence>
<dbReference type="PANTHER" id="PTHR11070:SF2">
    <property type="entry name" value="ATP-DEPENDENT DNA HELICASE SRS2"/>
    <property type="match status" value="1"/>
</dbReference>
<feature type="domain" description="PD-(D/E)XK endonuclease-like" evidence="5">
    <location>
        <begin position="244"/>
        <end position="317"/>
    </location>
</feature>